<accession>A0A0P1AJ55</accession>
<evidence type="ECO:0000256" key="1">
    <source>
        <dbReference type="SAM" id="MobiDB-lite"/>
    </source>
</evidence>
<name>A0A0P1AJ55_PLAHL</name>
<reference evidence="3" key="1">
    <citation type="submission" date="2014-09" db="EMBL/GenBank/DDBJ databases">
        <authorList>
            <person name="Sharma Rahul"/>
            <person name="Thines Marco"/>
        </authorList>
    </citation>
    <scope>NUCLEOTIDE SEQUENCE [LARGE SCALE GENOMIC DNA]</scope>
</reference>
<feature type="region of interest" description="Disordered" evidence="1">
    <location>
        <begin position="271"/>
        <end position="295"/>
    </location>
</feature>
<protein>
    <submittedName>
        <fullName evidence="2">Uncharacterized protein</fullName>
    </submittedName>
</protein>
<sequence length="585" mass="65627">MAASLPEEVVQECDIMQLVDGDETFCCNFIDACGAPVASSHVEQLLVNCSVGVSITTDATVLSESCATSACASGGARCSTATATTSPEVGTTIQDDCADFLLDGELFLRDMEKVITSDLGSCENQKNQTALEQSECLFDMNAFADLELLASPSPSAPSTCTDESPCKTDTDEFELESLKAEDAVQLPEPSIGNTLPPMSPPRPPHMNTIVSESSYVNKNDDNVTMSGISSSGESNEEVDDMEDEDMTDEMNLLEKEATYLDAQLDFLQSRAKSSQLRRQSIKQRRSRGTESNLLAKSQKDKQLLNELVMQQKVYQDNLKAMLALAPVNEVRMALMTPMESYIRLSKDFDERRKKLLSLREEKLDMSYRFIEQKAAGLDYNKPYQYSDIFEKFGKYYCVNFSIARYDGVSVFQVGRALYEQVAGIDEALNNAMGSTTIRESFDTIKCNLMHQRIVSSMKWDDDGAERMPDMESNSIFYCRFGDNSAVLSTDYIDQDDLHPYDASNRIRKDISSGVVLSSHTDSNGMKFVVMKRYLMAKYHMYPHNVSEKQQKRFFANMPRHYDAMKSLNLNRLQQDEEVCYPDKSC</sequence>
<dbReference type="RefSeq" id="XP_024577150.1">
    <property type="nucleotide sequence ID" value="XM_024726477.1"/>
</dbReference>
<dbReference type="EMBL" id="CCYD01000523">
    <property type="protein sequence ID" value="CEG40781.1"/>
    <property type="molecule type" value="Genomic_DNA"/>
</dbReference>
<dbReference type="AlphaFoldDB" id="A0A0P1AJ55"/>
<dbReference type="OMA" id="FDTIKCN"/>
<dbReference type="GeneID" id="36406019"/>
<dbReference type="OrthoDB" id="115131at2759"/>
<evidence type="ECO:0000313" key="2">
    <source>
        <dbReference type="EMBL" id="CEG40781.1"/>
    </source>
</evidence>
<evidence type="ECO:0000313" key="3">
    <source>
        <dbReference type="Proteomes" id="UP000054928"/>
    </source>
</evidence>
<organism evidence="2 3">
    <name type="scientific">Plasmopara halstedii</name>
    <name type="common">Downy mildew of sunflower</name>
    <dbReference type="NCBI Taxonomy" id="4781"/>
    <lineage>
        <taxon>Eukaryota</taxon>
        <taxon>Sar</taxon>
        <taxon>Stramenopiles</taxon>
        <taxon>Oomycota</taxon>
        <taxon>Peronosporomycetes</taxon>
        <taxon>Peronosporales</taxon>
        <taxon>Peronosporaceae</taxon>
        <taxon>Plasmopara</taxon>
    </lineage>
</organism>
<dbReference type="Proteomes" id="UP000054928">
    <property type="component" value="Unassembled WGS sequence"/>
</dbReference>
<keyword evidence="3" id="KW-1185">Reference proteome</keyword>
<proteinExistence type="predicted"/>